<reference evidence="2 3" key="1">
    <citation type="submission" date="2022-12" db="EMBL/GenBank/DDBJ databases">
        <title>Chromosome-level genome of Tegillarca granosa.</title>
        <authorList>
            <person name="Kim J."/>
        </authorList>
    </citation>
    <scope>NUCLEOTIDE SEQUENCE [LARGE SCALE GENOMIC DNA]</scope>
    <source>
        <strain evidence="2">Teg-2019</strain>
        <tissue evidence="2">Adductor muscle</tissue>
    </source>
</reference>
<feature type="compositionally biased region" description="Low complexity" evidence="1">
    <location>
        <begin position="120"/>
        <end position="133"/>
    </location>
</feature>
<sequence length="372" mass="42390">MSENQNSEFENEDVYTDGSEYSPSPDNNDSTSESGENFSDADGGRISGIDDIKLIESRKRIRKRYHNPPTSKKAKTVKSSSQNNRNSRRPLIYTPSASSSNSRNSTPRITSGIEGLNTTSSQSNSPQQDSSAQKTNDARLTAVEKAIKVVEKNQQEILKIQKEILYIGAVRDGHSSGRDSGLEWTVSKENVVMRPNSEENKAMTKYIFNFVKGLYSETEESVIEVATERYFKSLKEKNNRESRGKTDAFNKKMVLYQRRKRKLTNRRGAINKKTSWTPEVKDKVSKALTIDYISSEYEEESDGESVNIVRPLTWRSDEMNNIIKELDKKIESFKSKCAKRQTSKRVIGEVVSNRQCPDVEEEFSWTIKQQTQ</sequence>
<evidence type="ECO:0000313" key="2">
    <source>
        <dbReference type="EMBL" id="KAJ8307834.1"/>
    </source>
</evidence>
<dbReference type="Proteomes" id="UP001217089">
    <property type="component" value="Unassembled WGS sequence"/>
</dbReference>
<dbReference type="EMBL" id="JARBDR010000708">
    <property type="protein sequence ID" value="KAJ8307834.1"/>
    <property type="molecule type" value="Genomic_DNA"/>
</dbReference>
<evidence type="ECO:0000313" key="3">
    <source>
        <dbReference type="Proteomes" id="UP001217089"/>
    </source>
</evidence>
<feature type="compositionally biased region" description="Basic and acidic residues" evidence="1">
    <location>
        <begin position="48"/>
        <end position="58"/>
    </location>
</feature>
<proteinExistence type="predicted"/>
<name>A0ABQ9ERI9_TEGGR</name>
<evidence type="ECO:0000256" key="1">
    <source>
        <dbReference type="SAM" id="MobiDB-lite"/>
    </source>
</evidence>
<feature type="compositionally biased region" description="Basic residues" evidence="1">
    <location>
        <begin position="59"/>
        <end position="76"/>
    </location>
</feature>
<feature type="compositionally biased region" description="Polar residues" evidence="1">
    <location>
        <begin position="19"/>
        <end position="37"/>
    </location>
</feature>
<feature type="region of interest" description="Disordered" evidence="1">
    <location>
        <begin position="1"/>
        <end position="137"/>
    </location>
</feature>
<accession>A0ABQ9ERI9</accession>
<protein>
    <submittedName>
        <fullName evidence="2">Uncharacterized protein</fullName>
    </submittedName>
</protein>
<gene>
    <name evidence="2" type="ORF">KUTeg_014617</name>
</gene>
<organism evidence="2 3">
    <name type="scientific">Tegillarca granosa</name>
    <name type="common">Malaysian cockle</name>
    <name type="synonym">Anadara granosa</name>
    <dbReference type="NCBI Taxonomy" id="220873"/>
    <lineage>
        <taxon>Eukaryota</taxon>
        <taxon>Metazoa</taxon>
        <taxon>Spiralia</taxon>
        <taxon>Lophotrochozoa</taxon>
        <taxon>Mollusca</taxon>
        <taxon>Bivalvia</taxon>
        <taxon>Autobranchia</taxon>
        <taxon>Pteriomorphia</taxon>
        <taxon>Arcoida</taxon>
        <taxon>Arcoidea</taxon>
        <taxon>Arcidae</taxon>
        <taxon>Tegillarca</taxon>
    </lineage>
</organism>
<feature type="compositionally biased region" description="Low complexity" evidence="1">
    <location>
        <begin position="95"/>
        <end position="111"/>
    </location>
</feature>
<comment type="caution">
    <text evidence="2">The sequence shown here is derived from an EMBL/GenBank/DDBJ whole genome shotgun (WGS) entry which is preliminary data.</text>
</comment>
<keyword evidence="3" id="KW-1185">Reference proteome</keyword>